<evidence type="ECO:0000256" key="2">
    <source>
        <dbReference type="ARBA" id="ARBA00023125"/>
    </source>
</evidence>
<dbReference type="PANTHER" id="PTHR30146:SF109">
    <property type="entry name" value="HTH-TYPE TRANSCRIPTIONAL REGULATOR GALS"/>
    <property type="match status" value="1"/>
</dbReference>
<sequence length="351" mass="37897">MVERSTAVSIRDVAERAGVALGTVSNVLNRPQKVAEPTRKRVLDAIDELGFVRNDAARQLRAGLSRTLGLIVLDVANPFFTDVSRGVEDRAAEEGLSVLLGNSDESESRESAHLDLFEQQRVRGLLISPLGDVSARLGRLRRRGTPIVLVDRPAGDNPYSSVWVDDVAGGRMATEHLLQTGRRRIAFVGGPATIRQVADRRIGAEQAVGGSGAALEIIETDGLIVETGRKIGHELVARRPQDRPDAIFAANDMVAIGLMQSLALLEHRLVPDEIAMIGYDDIDFAAASVIPLSSIRQPSELIGRTAVELMLRELDAIESGVEVDHEQVVFQPELVIRASTDASAESADTAR</sequence>
<dbReference type="InterPro" id="IPR010982">
    <property type="entry name" value="Lambda_DNA-bd_dom_sf"/>
</dbReference>
<dbReference type="KEGG" id="mik:FOE78_08055"/>
<dbReference type="Gene3D" id="1.10.260.40">
    <property type="entry name" value="lambda repressor-like DNA-binding domains"/>
    <property type="match status" value="1"/>
</dbReference>
<dbReference type="InterPro" id="IPR046335">
    <property type="entry name" value="LacI/GalR-like_sensor"/>
</dbReference>
<feature type="domain" description="HTH lacI-type" evidence="4">
    <location>
        <begin position="8"/>
        <end position="62"/>
    </location>
</feature>
<dbReference type="CDD" id="cd01392">
    <property type="entry name" value="HTH_LacI"/>
    <property type="match status" value="1"/>
</dbReference>
<dbReference type="OrthoDB" id="37081at2"/>
<dbReference type="Gene3D" id="3.40.50.2300">
    <property type="match status" value="2"/>
</dbReference>
<dbReference type="AlphaFoldDB" id="A0A516PXF6"/>
<dbReference type="Pfam" id="PF13377">
    <property type="entry name" value="Peripla_BP_3"/>
    <property type="match status" value="1"/>
</dbReference>
<evidence type="ECO:0000256" key="1">
    <source>
        <dbReference type="ARBA" id="ARBA00023015"/>
    </source>
</evidence>
<proteinExistence type="predicted"/>
<dbReference type="EMBL" id="CP041692">
    <property type="protein sequence ID" value="QDP95857.1"/>
    <property type="molecule type" value="Genomic_DNA"/>
</dbReference>
<dbReference type="InterPro" id="IPR000843">
    <property type="entry name" value="HTH_LacI"/>
</dbReference>
<evidence type="ECO:0000313" key="5">
    <source>
        <dbReference type="EMBL" id="QDP95857.1"/>
    </source>
</evidence>
<keyword evidence="1" id="KW-0805">Transcription regulation</keyword>
<gene>
    <name evidence="5" type="ORF">FOE78_08055</name>
</gene>
<evidence type="ECO:0000256" key="3">
    <source>
        <dbReference type="ARBA" id="ARBA00023163"/>
    </source>
</evidence>
<dbReference type="Pfam" id="PF00356">
    <property type="entry name" value="LacI"/>
    <property type="match status" value="1"/>
</dbReference>
<dbReference type="SUPFAM" id="SSF53822">
    <property type="entry name" value="Periplasmic binding protein-like I"/>
    <property type="match status" value="1"/>
</dbReference>
<dbReference type="PANTHER" id="PTHR30146">
    <property type="entry name" value="LACI-RELATED TRANSCRIPTIONAL REPRESSOR"/>
    <property type="match status" value="1"/>
</dbReference>
<dbReference type="SMART" id="SM00354">
    <property type="entry name" value="HTH_LACI"/>
    <property type="match status" value="1"/>
</dbReference>
<dbReference type="RefSeq" id="WP_143985823.1">
    <property type="nucleotide sequence ID" value="NZ_CP041692.1"/>
</dbReference>
<evidence type="ECO:0000259" key="4">
    <source>
        <dbReference type="PROSITE" id="PS50932"/>
    </source>
</evidence>
<dbReference type="CDD" id="cd06293">
    <property type="entry name" value="PBP1_LacI-like"/>
    <property type="match status" value="1"/>
</dbReference>
<keyword evidence="2" id="KW-0238">DNA-binding</keyword>
<organism evidence="5 6">
    <name type="scientific">Microlunatus elymi</name>
    <dbReference type="NCBI Taxonomy" id="2596828"/>
    <lineage>
        <taxon>Bacteria</taxon>
        <taxon>Bacillati</taxon>
        <taxon>Actinomycetota</taxon>
        <taxon>Actinomycetes</taxon>
        <taxon>Propionibacteriales</taxon>
        <taxon>Propionibacteriaceae</taxon>
        <taxon>Microlunatus</taxon>
    </lineage>
</organism>
<dbReference type="GO" id="GO:0000976">
    <property type="term" value="F:transcription cis-regulatory region binding"/>
    <property type="evidence" value="ECO:0007669"/>
    <property type="project" value="TreeGrafter"/>
</dbReference>
<evidence type="ECO:0000313" key="6">
    <source>
        <dbReference type="Proteomes" id="UP000319263"/>
    </source>
</evidence>
<reference evidence="5 6" key="1">
    <citation type="submission" date="2019-07" db="EMBL/GenBank/DDBJ databases">
        <title>Microlunatus dokdonensis sp. nov. isolated from the rhizospheric soil of the wild plant Elymus tsukushiensis.</title>
        <authorList>
            <person name="Ghim S.-Y."/>
            <person name="Hwang Y.-J."/>
            <person name="Son J.-S."/>
            <person name="Shin J.-H."/>
        </authorList>
    </citation>
    <scope>NUCLEOTIDE SEQUENCE [LARGE SCALE GENOMIC DNA]</scope>
    <source>
        <strain evidence="5 6">KUDC0627</strain>
    </source>
</reference>
<keyword evidence="3" id="KW-0804">Transcription</keyword>
<keyword evidence="6" id="KW-1185">Reference proteome</keyword>
<name>A0A516PXF6_9ACTN</name>
<dbReference type="GO" id="GO:0003700">
    <property type="term" value="F:DNA-binding transcription factor activity"/>
    <property type="evidence" value="ECO:0007669"/>
    <property type="project" value="TreeGrafter"/>
</dbReference>
<protein>
    <submittedName>
        <fullName evidence="5">LacI family transcriptional regulator</fullName>
    </submittedName>
</protein>
<dbReference type="PROSITE" id="PS50932">
    <property type="entry name" value="HTH_LACI_2"/>
    <property type="match status" value="1"/>
</dbReference>
<accession>A0A516PXF6</accession>
<dbReference type="SUPFAM" id="SSF47413">
    <property type="entry name" value="lambda repressor-like DNA-binding domains"/>
    <property type="match status" value="1"/>
</dbReference>
<dbReference type="InterPro" id="IPR028082">
    <property type="entry name" value="Peripla_BP_I"/>
</dbReference>
<dbReference type="Proteomes" id="UP000319263">
    <property type="component" value="Chromosome"/>
</dbReference>